<evidence type="ECO:0000313" key="1">
    <source>
        <dbReference type="EMBL" id="EGG07110.1"/>
    </source>
</evidence>
<dbReference type="RefSeq" id="XP_007409552.1">
    <property type="nucleotide sequence ID" value="XM_007409490.1"/>
</dbReference>
<sequence length="417" mass="48989">MNVINGDETETKPNPNLYSWTNLPGYLIKYLHNPFLPKISSNPQAFDRLQSLLKVPLGFYEAYDEEVEKTLWYVKLDSRLNEQLSIEFVKLEKEFKEIGYFLGLNSGYLIKEISPFDGDSISQIRSSNDWILFSSINLNLLFQLGYKDDEEGNHEIQEFLYQLKLKKLQVKFKVAVLGVWEDELNQAEKIKTIRAENLRFLEVWKKDYLITFTSKAASSHPQNLQRFFQKLQYLSFNPEASPRFISWLHIITFHQLNPTKKPNQSIQNPSPHSPNTMRTNFSNLNAIHTIYKTNSWPCIMIQEMFCIKKDKVYLSDHFTEEEEEEGKGYFHEVLSFEKMREISDSMDQRLRDLSKNEVKVLISVSTAIGIRFWDLIALVVVVSDLEKFEFQRLGNFSCQMMTFDEVLELMDKETVEI</sequence>
<accession>F4RKK7</accession>
<protein>
    <submittedName>
        <fullName evidence="1">Uncharacterized protein</fullName>
    </submittedName>
</protein>
<dbReference type="GeneID" id="18922818"/>
<dbReference type="Proteomes" id="UP000001072">
    <property type="component" value="Unassembled WGS sequence"/>
</dbReference>
<name>F4RKK7_MELLP</name>
<dbReference type="AlphaFoldDB" id="F4RKK7"/>
<dbReference type="InParanoid" id="F4RKK7"/>
<organism evidence="2">
    <name type="scientific">Melampsora larici-populina (strain 98AG31 / pathotype 3-4-7)</name>
    <name type="common">Poplar leaf rust fungus</name>
    <dbReference type="NCBI Taxonomy" id="747676"/>
    <lineage>
        <taxon>Eukaryota</taxon>
        <taxon>Fungi</taxon>
        <taxon>Dikarya</taxon>
        <taxon>Basidiomycota</taxon>
        <taxon>Pucciniomycotina</taxon>
        <taxon>Pucciniomycetes</taxon>
        <taxon>Pucciniales</taxon>
        <taxon>Melampsoraceae</taxon>
        <taxon>Melampsora</taxon>
    </lineage>
</organism>
<proteinExistence type="predicted"/>
<evidence type="ECO:0000313" key="2">
    <source>
        <dbReference type="Proteomes" id="UP000001072"/>
    </source>
</evidence>
<dbReference type="EMBL" id="GL883105">
    <property type="protein sequence ID" value="EGG07110.1"/>
    <property type="molecule type" value="Genomic_DNA"/>
</dbReference>
<keyword evidence="2" id="KW-1185">Reference proteome</keyword>
<dbReference type="VEuPathDB" id="FungiDB:MELLADRAFT_106158"/>
<dbReference type="HOGENOM" id="CLU_659019_0_0_1"/>
<reference evidence="2" key="1">
    <citation type="journal article" date="2011" name="Proc. Natl. Acad. Sci. U.S.A.">
        <title>Obligate biotrophy features unraveled by the genomic analysis of rust fungi.</title>
        <authorList>
            <person name="Duplessis S."/>
            <person name="Cuomo C.A."/>
            <person name="Lin Y.-C."/>
            <person name="Aerts A."/>
            <person name="Tisserant E."/>
            <person name="Veneault-Fourrey C."/>
            <person name="Joly D.L."/>
            <person name="Hacquard S."/>
            <person name="Amselem J."/>
            <person name="Cantarel B.L."/>
            <person name="Chiu R."/>
            <person name="Coutinho P.M."/>
            <person name="Feau N."/>
            <person name="Field M."/>
            <person name="Frey P."/>
            <person name="Gelhaye E."/>
            <person name="Goldberg J."/>
            <person name="Grabherr M.G."/>
            <person name="Kodira C.D."/>
            <person name="Kohler A."/>
            <person name="Kuees U."/>
            <person name="Lindquist E.A."/>
            <person name="Lucas S.M."/>
            <person name="Mago R."/>
            <person name="Mauceli E."/>
            <person name="Morin E."/>
            <person name="Murat C."/>
            <person name="Pangilinan J.L."/>
            <person name="Park R."/>
            <person name="Pearson M."/>
            <person name="Quesneville H."/>
            <person name="Rouhier N."/>
            <person name="Sakthikumar S."/>
            <person name="Salamov A.A."/>
            <person name="Schmutz J."/>
            <person name="Selles B."/>
            <person name="Shapiro H."/>
            <person name="Tanguay P."/>
            <person name="Tuskan G.A."/>
            <person name="Henrissat B."/>
            <person name="Van de Peer Y."/>
            <person name="Rouze P."/>
            <person name="Ellis J.G."/>
            <person name="Dodds P.N."/>
            <person name="Schein J.E."/>
            <person name="Zhong S."/>
            <person name="Hamelin R.C."/>
            <person name="Grigoriev I.V."/>
            <person name="Szabo L.J."/>
            <person name="Martin F."/>
        </authorList>
    </citation>
    <scope>NUCLEOTIDE SEQUENCE [LARGE SCALE GENOMIC DNA]</scope>
    <source>
        <strain evidence="2">98AG31 / pathotype 3-4-7</strain>
    </source>
</reference>
<gene>
    <name evidence="1" type="ORF">MELLADRAFT_106158</name>
</gene>
<dbReference type="OrthoDB" id="2495748at2759"/>
<dbReference type="KEGG" id="mlr:MELLADRAFT_106158"/>